<name>A0A252EMJ8_9PROT</name>
<comment type="caution">
    <text evidence="1">The sequence shown here is derived from an EMBL/GenBank/DDBJ whole genome shotgun (WGS) entry which is preliminary data.</text>
</comment>
<dbReference type="RefSeq" id="WP_086896606.1">
    <property type="nucleotide sequence ID" value="NZ_JOOZ01000002.1"/>
</dbReference>
<dbReference type="Proteomes" id="UP000195072">
    <property type="component" value="Unassembled WGS sequence"/>
</dbReference>
<sequence length="62" mass="6928">MDTYNLKISSLRLIIMKDMNRKGKTVATVSVSFGNIHECCLFGGKGYRTDMLSSIKKGSRPE</sequence>
<dbReference type="EMBL" id="JOOZ01000002">
    <property type="protein sequence ID" value="OUL67665.1"/>
    <property type="molecule type" value="Genomic_DNA"/>
</dbReference>
<dbReference type="AlphaFoldDB" id="A0A252EMJ8"/>
<proteinExistence type="predicted"/>
<evidence type="ECO:0000313" key="2">
    <source>
        <dbReference type="Proteomes" id="UP000195072"/>
    </source>
</evidence>
<gene>
    <name evidence="1" type="ORF">HK16_05620</name>
</gene>
<evidence type="ECO:0000313" key="1">
    <source>
        <dbReference type="EMBL" id="OUL67665.1"/>
    </source>
</evidence>
<reference evidence="1 2" key="1">
    <citation type="submission" date="2014-06" db="EMBL/GenBank/DDBJ databases">
        <authorList>
            <person name="Ju J."/>
            <person name="Zhang J."/>
        </authorList>
    </citation>
    <scope>NUCLEOTIDE SEQUENCE [LARGE SCALE GENOMIC DNA]</scope>
    <source>
        <strain evidence="1">DmL_050</strain>
    </source>
</reference>
<protein>
    <submittedName>
        <fullName evidence="1">Uncharacterized protein</fullName>
    </submittedName>
</protein>
<accession>A0A252EMJ8</accession>
<organism evidence="1 2">
    <name type="scientific">Acetobacter senegalensis</name>
    <dbReference type="NCBI Taxonomy" id="446692"/>
    <lineage>
        <taxon>Bacteria</taxon>
        <taxon>Pseudomonadati</taxon>
        <taxon>Pseudomonadota</taxon>
        <taxon>Alphaproteobacteria</taxon>
        <taxon>Acetobacterales</taxon>
        <taxon>Acetobacteraceae</taxon>
        <taxon>Acetobacter</taxon>
    </lineage>
</organism>